<evidence type="ECO:0000313" key="10">
    <source>
        <dbReference type="EMBL" id="OGF55921.1"/>
    </source>
</evidence>
<evidence type="ECO:0000256" key="6">
    <source>
        <dbReference type="ARBA" id="ARBA00023136"/>
    </source>
</evidence>
<dbReference type="AlphaFoldDB" id="A0A1F5UZ16"/>
<dbReference type="Gene3D" id="1.10.287.130">
    <property type="match status" value="1"/>
</dbReference>
<comment type="catalytic activity">
    <reaction evidence="1">
        <text>ATP + protein L-histidine = ADP + protein N-phospho-L-histidine.</text>
        <dbReference type="EC" id="2.7.13.3"/>
    </reaction>
</comment>
<sequence length="590" mass="67228">MNRLSRAWKLLATFAVYALVLGILMGLSVRSPKFILTLLGIGFLISALFWDVLGGLILGGLTALLALPFLPAESSSLTWAAGFGLSALVVGGGIGWINRAERKHPQQKRARLYPAEIFQRALNPMLIVDPSGRVMERNDRAVELLGSVKHLSEFIHIDDLDRARAELEHAVSVGEANGLELRAVSWDKETLPAEIRMRKLSAEQVWVEVRDLSDRFELERRLWETEARYRYLIEDAIDTLDTGIVLLDRDKQVIWANQTIGYLFNLDRDELIGVNLRRVLTQMQPQMPDAGAFDRVLAAGEESFVFTLRQGCEERILEFRSLPIETERYQGGRIDHYIDLTELKKLERELVEKTKRMEESNKKLEEFSHVVSHDLKQPLRTIQAFSQFLIEDYREKLDEQGMSYLLSLQRSSMRMKNLIDDLLKLASIGTKREPLESVGVKDVLTEVHEDLGALLDGVDLTCPPDFPVVVANRTRMAELFANLVSNAVKYNDKPNKHVAIGWEEQPDEYLFYVRDNGMGIEERYQDRVFELFERLNPRDDPESTGAGLAICKRIVNEIGGRIWVESELGRGSTFYFSVPKRSRVLAHQST</sequence>
<protein>
    <recommendedName>
        <fullName evidence="2">histidine kinase</fullName>
        <ecNumber evidence="2">2.7.13.3</ecNumber>
    </recommendedName>
</protein>
<dbReference type="Pfam" id="PF02518">
    <property type="entry name" value="HATPase_c"/>
    <property type="match status" value="1"/>
</dbReference>
<dbReference type="InterPro" id="IPR035965">
    <property type="entry name" value="PAS-like_dom_sf"/>
</dbReference>
<name>A0A1F5UZ16_FRAXR</name>
<reference evidence="10 11" key="1">
    <citation type="journal article" date="2016" name="Nat. Commun.">
        <title>Thousands of microbial genomes shed light on interconnected biogeochemical processes in an aquifer system.</title>
        <authorList>
            <person name="Anantharaman K."/>
            <person name="Brown C.T."/>
            <person name="Hug L.A."/>
            <person name="Sharon I."/>
            <person name="Castelle C.J."/>
            <person name="Probst A.J."/>
            <person name="Thomas B.C."/>
            <person name="Singh A."/>
            <person name="Wilkins M.J."/>
            <person name="Karaoz U."/>
            <person name="Brodie E.L."/>
            <person name="Williams K.H."/>
            <person name="Hubbard S.S."/>
            <person name="Banfield J.F."/>
        </authorList>
    </citation>
    <scope>NUCLEOTIDE SEQUENCE [LARGE SCALE GENOMIC DNA]</scope>
    <source>
        <strain evidence="11">RBG_16_55_9</strain>
    </source>
</reference>
<evidence type="ECO:0000256" key="1">
    <source>
        <dbReference type="ARBA" id="ARBA00000085"/>
    </source>
</evidence>
<dbReference type="GO" id="GO:0016020">
    <property type="term" value="C:membrane"/>
    <property type="evidence" value="ECO:0007669"/>
    <property type="project" value="UniProtKB-SubCell"/>
</dbReference>
<dbReference type="SMART" id="SM00091">
    <property type="entry name" value="PAS"/>
    <property type="match status" value="2"/>
</dbReference>
<feature type="domain" description="PAS" evidence="9">
    <location>
        <begin position="225"/>
        <end position="286"/>
    </location>
</feature>
<feature type="transmembrane region" description="Helical" evidence="7">
    <location>
        <begin position="79"/>
        <end position="98"/>
    </location>
</feature>
<keyword evidence="7" id="KW-0812">Transmembrane</keyword>
<dbReference type="Pfam" id="PF08448">
    <property type="entry name" value="PAS_4"/>
    <property type="match status" value="1"/>
</dbReference>
<evidence type="ECO:0000259" key="9">
    <source>
        <dbReference type="PROSITE" id="PS50112"/>
    </source>
</evidence>
<dbReference type="SUPFAM" id="SSF55874">
    <property type="entry name" value="ATPase domain of HSP90 chaperone/DNA topoisomerase II/histidine kinase"/>
    <property type="match status" value="1"/>
</dbReference>
<evidence type="ECO:0000259" key="8">
    <source>
        <dbReference type="PROSITE" id="PS50109"/>
    </source>
</evidence>
<dbReference type="GO" id="GO:0000156">
    <property type="term" value="F:phosphorelay response regulator activity"/>
    <property type="evidence" value="ECO:0007669"/>
    <property type="project" value="TreeGrafter"/>
</dbReference>
<dbReference type="Pfam" id="PF00512">
    <property type="entry name" value="HisKA"/>
    <property type="match status" value="1"/>
</dbReference>
<evidence type="ECO:0000256" key="2">
    <source>
        <dbReference type="ARBA" id="ARBA00012438"/>
    </source>
</evidence>
<dbReference type="Gene3D" id="3.30.450.20">
    <property type="entry name" value="PAS domain"/>
    <property type="match status" value="2"/>
</dbReference>
<dbReference type="SUPFAM" id="SSF55785">
    <property type="entry name" value="PYP-like sensor domain (PAS domain)"/>
    <property type="match status" value="2"/>
</dbReference>
<dbReference type="PRINTS" id="PR00344">
    <property type="entry name" value="BCTRLSENSOR"/>
</dbReference>
<dbReference type="InterPro" id="IPR013656">
    <property type="entry name" value="PAS_4"/>
</dbReference>
<dbReference type="Proteomes" id="UP000179157">
    <property type="component" value="Unassembled WGS sequence"/>
</dbReference>
<dbReference type="STRING" id="1817864.A2Z21_00750"/>
<dbReference type="SUPFAM" id="SSF47384">
    <property type="entry name" value="Homodimeric domain of signal transducing histidine kinase"/>
    <property type="match status" value="1"/>
</dbReference>
<evidence type="ECO:0000256" key="5">
    <source>
        <dbReference type="ARBA" id="ARBA00022777"/>
    </source>
</evidence>
<dbReference type="PANTHER" id="PTHR42878:SF15">
    <property type="entry name" value="BACTERIOPHYTOCHROME"/>
    <property type="match status" value="1"/>
</dbReference>
<evidence type="ECO:0000256" key="4">
    <source>
        <dbReference type="ARBA" id="ARBA00022679"/>
    </source>
</evidence>
<dbReference type="EC" id="2.7.13.3" evidence="2"/>
<dbReference type="InterPro" id="IPR003594">
    <property type="entry name" value="HATPase_dom"/>
</dbReference>
<dbReference type="InterPro" id="IPR005467">
    <property type="entry name" value="His_kinase_dom"/>
</dbReference>
<keyword evidence="3" id="KW-0597">Phosphoprotein</keyword>
<dbReference type="NCBIfam" id="TIGR00229">
    <property type="entry name" value="sensory_box"/>
    <property type="match status" value="1"/>
</dbReference>
<feature type="transmembrane region" description="Helical" evidence="7">
    <location>
        <begin position="34"/>
        <end position="67"/>
    </location>
</feature>
<keyword evidence="5" id="KW-0418">Kinase</keyword>
<dbReference type="CDD" id="cd00082">
    <property type="entry name" value="HisKA"/>
    <property type="match status" value="1"/>
</dbReference>
<evidence type="ECO:0000256" key="7">
    <source>
        <dbReference type="SAM" id="Phobius"/>
    </source>
</evidence>
<keyword evidence="4" id="KW-0808">Transferase</keyword>
<dbReference type="InterPro" id="IPR036890">
    <property type="entry name" value="HATPase_C_sf"/>
</dbReference>
<keyword evidence="7" id="KW-1133">Transmembrane helix</keyword>
<dbReference type="PANTHER" id="PTHR42878">
    <property type="entry name" value="TWO-COMPONENT HISTIDINE KINASE"/>
    <property type="match status" value="1"/>
</dbReference>
<proteinExistence type="predicted"/>
<dbReference type="InterPro" id="IPR036097">
    <property type="entry name" value="HisK_dim/P_sf"/>
</dbReference>
<dbReference type="Gene3D" id="3.30.565.10">
    <property type="entry name" value="Histidine kinase-like ATPase, C-terminal domain"/>
    <property type="match status" value="1"/>
</dbReference>
<organism evidence="10 11">
    <name type="scientific">Fraserbacteria sp. (strain RBG_16_55_9)</name>
    <dbReference type="NCBI Taxonomy" id="1817864"/>
    <lineage>
        <taxon>Bacteria</taxon>
        <taxon>Candidatus Fraseribacteriota</taxon>
    </lineage>
</organism>
<dbReference type="CDD" id="cd00130">
    <property type="entry name" value="PAS"/>
    <property type="match status" value="2"/>
</dbReference>
<feature type="domain" description="Histidine kinase" evidence="8">
    <location>
        <begin position="370"/>
        <end position="582"/>
    </location>
</feature>
<keyword evidence="6 7" id="KW-0472">Membrane</keyword>
<comment type="caution">
    <text evidence="10">The sequence shown here is derived from an EMBL/GenBank/DDBJ whole genome shotgun (WGS) entry which is preliminary data.</text>
</comment>
<gene>
    <name evidence="10" type="ORF">A2Z21_00750</name>
</gene>
<dbReference type="InterPro" id="IPR050351">
    <property type="entry name" value="BphY/WalK/GraS-like"/>
</dbReference>
<evidence type="ECO:0000256" key="3">
    <source>
        <dbReference type="ARBA" id="ARBA00022553"/>
    </source>
</evidence>
<dbReference type="Pfam" id="PF13188">
    <property type="entry name" value="PAS_8"/>
    <property type="match status" value="1"/>
</dbReference>
<dbReference type="SMART" id="SM00387">
    <property type="entry name" value="HATPase_c"/>
    <property type="match status" value="1"/>
</dbReference>
<evidence type="ECO:0000313" key="11">
    <source>
        <dbReference type="Proteomes" id="UP000179157"/>
    </source>
</evidence>
<dbReference type="InterPro" id="IPR004358">
    <property type="entry name" value="Sig_transdc_His_kin-like_C"/>
</dbReference>
<dbReference type="InterPro" id="IPR003661">
    <property type="entry name" value="HisK_dim/P_dom"/>
</dbReference>
<dbReference type="PROSITE" id="PS50112">
    <property type="entry name" value="PAS"/>
    <property type="match status" value="1"/>
</dbReference>
<feature type="transmembrane region" description="Helical" evidence="7">
    <location>
        <begin position="6"/>
        <end position="27"/>
    </location>
</feature>
<dbReference type="GO" id="GO:0030295">
    <property type="term" value="F:protein kinase activator activity"/>
    <property type="evidence" value="ECO:0007669"/>
    <property type="project" value="TreeGrafter"/>
</dbReference>
<dbReference type="PROSITE" id="PS50109">
    <property type="entry name" value="HIS_KIN"/>
    <property type="match status" value="1"/>
</dbReference>
<dbReference type="EMBL" id="MFGX01000045">
    <property type="protein sequence ID" value="OGF55921.1"/>
    <property type="molecule type" value="Genomic_DNA"/>
</dbReference>
<dbReference type="InterPro" id="IPR000014">
    <property type="entry name" value="PAS"/>
</dbReference>
<dbReference type="GO" id="GO:0000155">
    <property type="term" value="F:phosphorelay sensor kinase activity"/>
    <property type="evidence" value="ECO:0007669"/>
    <property type="project" value="InterPro"/>
</dbReference>
<accession>A0A1F5UZ16</accession>
<dbReference type="GO" id="GO:0007234">
    <property type="term" value="P:osmosensory signaling via phosphorelay pathway"/>
    <property type="evidence" value="ECO:0007669"/>
    <property type="project" value="TreeGrafter"/>
</dbReference>
<dbReference type="SMART" id="SM00388">
    <property type="entry name" value="HisKA"/>
    <property type="match status" value="1"/>
</dbReference>